<evidence type="ECO:0000313" key="2">
    <source>
        <dbReference type="Proteomes" id="UP000008311"/>
    </source>
</evidence>
<keyword evidence="2" id="KW-1185">Reference proteome</keyword>
<organism evidence="1 2">
    <name type="scientific">Ricinus communis</name>
    <name type="common">Castor bean</name>
    <dbReference type="NCBI Taxonomy" id="3988"/>
    <lineage>
        <taxon>Eukaryota</taxon>
        <taxon>Viridiplantae</taxon>
        <taxon>Streptophyta</taxon>
        <taxon>Embryophyta</taxon>
        <taxon>Tracheophyta</taxon>
        <taxon>Spermatophyta</taxon>
        <taxon>Magnoliopsida</taxon>
        <taxon>eudicotyledons</taxon>
        <taxon>Gunneridae</taxon>
        <taxon>Pentapetalae</taxon>
        <taxon>rosids</taxon>
        <taxon>fabids</taxon>
        <taxon>Malpighiales</taxon>
        <taxon>Euphorbiaceae</taxon>
        <taxon>Acalyphoideae</taxon>
        <taxon>Acalypheae</taxon>
        <taxon>Ricinus</taxon>
    </lineage>
</organism>
<reference evidence="2" key="1">
    <citation type="journal article" date="2010" name="Nat. Biotechnol.">
        <title>Draft genome sequence of the oilseed species Ricinus communis.</title>
        <authorList>
            <person name="Chan A.P."/>
            <person name="Crabtree J."/>
            <person name="Zhao Q."/>
            <person name="Lorenzi H."/>
            <person name="Orvis J."/>
            <person name="Puiu D."/>
            <person name="Melake-Berhan A."/>
            <person name="Jones K.M."/>
            <person name="Redman J."/>
            <person name="Chen G."/>
            <person name="Cahoon E.B."/>
            <person name="Gedil M."/>
            <person name="Stanke M."/>
            <person name="Haas B.J."/>
            <person name="Wortman J.R."/>
            <person name="Fraser-Liggett C.M."/>
            <person name="Ravel J."/>
            <person name="Rabinowicz P.D."/>
        </authorList>
    </citation>
    <scope>NUCLEOTIDE SEQUENCE [LARGE SCALE GENOMIC DNA]</scope>
    <source>
        <strain evidence="2">cv. Hale</strain>
    </source>
</reference>
<protein>
    <submittedName>
        <fullName evidence="1">Uncharacterized protein</fullName>
    </submittedName>
</protein>
<name>B9RSU3_RICCO</name>
<sequence length="49" mass="5543">MYSHGKEEGEAWAVENIDSVVGRARMMLFELVGFTFHHYNTSALCAISH</sequence>
<evidence type="ECO:0000313" key="1">
    <source>
        <dbReference type="EMBL" id="EEF45426.1"/>
    </source>
</evidence>
<dbReference type="InParanoid" id="B9RSU3"/>
<dbReference type="AlphaFoldDB" id="B9RSU3"/>
<gene>
    <name evidence="1" type="ORF">RCOM_0678560</name>
</gene>
<dbReference type="EMBL" id="EQ973812">
    <property type="protein sequence ID" value="EEF45426.1"/>
    <property type="molecule type" value="Genomic_DNA"/>
</dbReference>
<dbReference type="Proteomes" id="UP000008311">
    <property type="component" value="Unassembled WGS sequence"/>
</dbReference>
<accession>B9RSU3</accession>
<proteinExistence type="predicted"/>